<comment type="caution">
    <text evidence="12">The sequence shown here is derived from an EMBL/GenBank/DDBJ whole genome shotgun (WGS) entry which is preliminary data.</text>
</comment>
<evidence type="ECO:0000256" key="7">
    <source>
        <dbReference type="ARBA" id="ARBA00024867"/>
    </source>
</evidence>
<dbReference type="Gene3D" id="1.10.10.10">
    <property type="entry name" value="Winged helix-like DNA-binding domain superfamily/Winged helix DNA-binding domain"/>
    <property type="match status" value="1"/>
</dbReference>
<evidence type="ECO:0000256" key="3">
    <source>
        <dbReference type="ARBA" id="ARBA00023012"/>
    </source>
</evidence>
<evidence type="ECO:0000259" key="11">
    <source>
        <dbReference type="PROSITE" id="PS51755"/>
    </source>
</evidence>
<evidence type="ECO:0000313" key="12">
    <source>
        <dbReference type="EMBL" id="MST70619.1"/>
    </source>
</evidence>
<evidence type="ECO:0000256" key="2">
    <source>
        <dbReference type="ARBA" id="ARBA00022553"/>
    </source>
</evidence>
<proteinExistence type="predicted"/>
<evidence type="ECO:0000256" key="4">
    <source>
        <dbReference type="ARBA" id="ARBA00023015"/>
    </source>
</evidence>
<dbReference type="InterPro" id="IPR016032">
    <property type="entry name" value="Sig_transdc_resp-reg_C-effctor"/>
</dbReference>
<organism evidence="12 13">
    <name type="scientific">Mogibacterium kristiansenii</name>
    <dbReference type="NCBI Taxonomy" id="2606708"/>
    <lineage>
        <taxon>Bacteria</taxon>
        <taxon>Bacillati</taxon>
        <taxon>Bacillota</taxon>
        <taxon>Clostridia</taxon>
        <taxon>Peptostreptococcales</taxon>
        <taxon>Anaerovoracaceae</taxon>
        <taxon>Mogibacterium</taxon>
    </lineage>
</organism>
<dbReference type="RefSeq" id="WP_154554185.1">
    <property type="nucleotide sequence ID" value="NZ_VUNA01000007.1"/>
</dbReference>
<keyword evidence="5 9" id="KW-0238">DNA-binding</keyword>
<keyword evidence="3" id="KW-0902">Two-component regulatory system</keyword>
<dbReference type="SMART" id="SM00862">
    <property type="entry name" value="Trans_reg_C"/>
    <property type="match status" value="1"/>
</dbReference>
<gene>
    <name evidence="12" type="ORF">FYJ65_04560</name>
</gene>
<dbReference type="SUPFAM" id="SSF46894">
    <property type="entry name" value="C-terminal effector domain of the bipartite response regulators"/>
    <property type="match status" value="1"/>
</dbReference>
<evidence type="ECO:0000313" key="13">
    <source>
        <dbReference type="Proteomes" id="UP000469424"/>
    </source>
</evidence>
<dbReference type="GO" id="GO:0006355">
    <property type="term" value="P:regulation of DNA-templated transcription"/>
    <property type="evidence" value="ECO:0007669"/>
    <property type="project" value="InterPro"/>
</dbReference>
<evidence type="ECO:0000259" key="10">
    <source>
        <dbReference type="PROSITE" id="PS50110"/>
    </source>
</evidence>
<dbReference type="FunFam" id="1.10.10.10:FF:000018">
    <property type="entry name" value="DNA-binding response regulator ResD"/>
    <property type="match status" value="1"/>
</dbReference>
<dbReference type="SUPFAM" id="SSF52172">
    <property type="entry name" value="CheY-like"/>
    <property type="match status" value="1"/>
</dbReference>
<dbReference type="CDD" id="cd17574">
    <property type="entry name" value="REC_OmpR"/>
    <property type="match status" value="1"/>
</dbReference>
<dbReference type="Pfam" id="PF00486">
    <property type="entry name" value="Trans_reg_C"/>
    <property type="match status" value="1"/>
</dbReference>
<accession>A0A6N7XL08</accession>
<comment type="function">
    <text evidence="7">May play the central regulatory role in sporulation. It may be an element of the effector pathway responsible for the activation of sporulation genes in response to nutritional stress. Spo0A may act in concert with spo0H (a sigma factor) to control the expression of some genes that are critical to the sporulation process.</text>
</comment>
<dbReference type="AlphaFoldDB" id="A0A6N7XL08"/>
<dbReference type="GO" id="GO:0000156">
    <property type="term" value="F:phosphorelay response regulator activity"/>
    <property type="evidence" value="ECO:0007669"/>
    <property type="project" value="TreeGrafter"/>
</dbReference>
<feature type="modified residue" description="4-aspartylphosphate" evidence="8">
    <location>
        <position position="53"/>
    </location>
</feature>
<evidence type="ECO:0000256" key="9">
    <source>
        <dbReference type="PROSITE-ProRule" id="PRU01091"/>
    </source>
</evidence>
<dbReference type="InterPro" id="IPR001789">
    <property type="entry name" value="Sig_transdc_resp-reg_receiver"/>
</dbReference>
<evidence type="ECO:0000256" key="8">
    <source>
        <dbReference type="PROSITE-ProRule" id="PRU00169"/>
    </source>
</evidence>
<dbReference type="GO" id="GO:0000976">
    <property type="term" value="F:transcription cis-regulatory region binding"/>
    <property type="evidence" value="ECO:0007669"/>
    <property type="project" value="TreeGrafter"/>
</dbReference>
<evidence type="ECO:0000256" key="1">
    <source>
        <dbReference type="ARBA" id="ARBA00018672"/>
    </source>
</evidence>
<dbReference type="Pfam" id="PF00072">
    <property type="entry name" value="Response_reg"/>
    <property type="match status" value="1"/>
</dbReference>
<feature type="DNA-binding region" description="OmpR/PhoB-type" evidence="9">
    <location>
        <begin position="147"/>
        <end position="246"/>
    </location>
</feature>
<name>A0A6N7XL08_9FIRM</name>
<keyword evidence="6" id="KW-0804">Transcription</keyword>
<keyword evidence="4" id="KW-0805">Transcription regulation</keyword>
<dbReference type="InterPro" id="IPR039420">
    <property type="entry name" value="WalR-like"/>
</dbReference>
<dbReference type="FunFam" id="3.40.50.2300:FF:000001">
    <property type="entry name" value="DNA-binding response regulator PhoB"/>
    <property type="match status" value="1"/>
</dbReference>
<dbReference type="Proteomes" id="UP000469424">
    <property type="component" value="Unassembled WGS sequence"/>
</dbReference>
<dbReference type="SMART" id="SM00448">
    <property type="entry name" value="REC"/>
    <property type="match status" value="1"/>
</dbReference>
<protein>
    <recommendedName>
        <fullName evidence="1">Stage 0 sporulation protein A homolog</fullName>
    </recommendedName>
</protein>
<dbReference type="InterPro" id="IPR001867">
    <property type="entry name" value="OmpR/PhoB-type_DNA-bd"/>
</dbReference>
<dbReference type="EMBL" id="VUNA01000007">
    <property type="protein sequence ID" value="MST70619.1"/>
    <property type="molecule type" value="Genomic_DNA"/>
</dbReference>
<dbReference type="InterPro" id="IPR011006">
    <property type="entry name" value="CheY-like_superfamily"/>
</dbReference>
<dbReference type="Gene3D" id="6.10.250.690">
    <property type="match status" value="1"/>
</dbReference>
<evidence type="ECO:0000256" key="6">
    <source>
        <dbReference type="ARBA" id="ARBA00023163"/>
    </source>
</evidence>
<evidence type="ECO:0000256" key="5">
    <source>
        <dbReference type="ARBA" id="ARBA00023125"/>
    </source>
</evidence>
<dbReference type="Gene3D" id="3.40.50.2300">
    <property type="match status" value="1"/>
</dbReference>
<dbReference type="PROSITE" id="PS50110">
    <property type="entry name" value="RESPONSE_REGULATORY"/>
    <property type="match status" value="1"/>
</dbReference>
<dbReference type="InterPro" id="IPR036388">
    <property type="entry name" value="WH-like_DNA-bd_sf"/>
</dbReference>
<dbReference type="GO" id="GO:0005829">
    <property type="term" value="C:cytosol"/>
    <property type="evidence" value="ECO:0007669"/>
    <property type="project" value="TreeGrafter"/>
</dbReference>
<dbReference type="PROSITE" id="PS51755">
    <property type="entry name" value="OMPR_PHOB"/>
    <property type="match status" value="1"/>
</dbReference>
<feature type="domain" description="OmpR/PhoB-type" evidence="11">
    <location>
        <begin position="147"/>
        <end position="246"/>
    </location>
</feature>
<dbReference type="CDD" id="cd00383">
    <property type="entry name" value="trans_reg_C"/>
    <property type="match status" value="1"/>
</dbReference>
<dbReference type="PANTHER" id="PTHR48111">
    <property type="entry name" value="REGULATOR OF RPOS"/>
    <property type="match status" value="1"/>
</dbReference>
<reference evidence="12 13" key="1">
    <citation type="submission" date="2019-08" db="EMBL/GenBank/DDBJ databases">
        <title>In-depth cultivation of the pig gut microbiome towards novel bacterial diversity and tailored functional studies.</title>
        <authorList>
            <person name="Wylensek D."/>
            <person name="Hitch T.C.A."/>
            <person name="Clavel T."/>
        </authorList>
    </citation>
    <scope>NUCLEOTIDE SEQUENCE [LARGE SCALE GENOMIC DNA]</scope>
    <source>
        <strain evidence="12 13">WCA-MUC-591-APC-4B</strain>
    </source>
</reference>
<keyword evidence="13" id="KW-1185">Reference proteome</keyword>
<dbReference type="PANTHER" id="PTHR48111:SF40">
    <property type="entry name" value="PHOSPHATE REGULON TRANSCRIPTIONAL REGULATORY PROTEIN PHOB"/>
    <property type="match status" value="1"/>
</dbReference>
<keyword evidence="2 8" id="KW-0597">Phosphoprotein</keyword>
<dbReference type="GO" id="GO:0032993">
    <property type="term" value="C:protein-DNA complex"/>
    <property type="evidence" value="ECO:0007669"/>
    <property type="project" value="TreeGrafter"/>
</dbReference>
<feature type="domain" description="Response regulatory" evidence="10">
    <location>
        <begin position="4"/>
        <end position="117"/>
    </location>
</feature>
<sequence length="257" mass="29771">MAYRILVAEDDGDIVQVLKLYLNNEGYEVLHAPNGAEALEIMEQQPADLCIFDIMMPRMDGYELIRRVREFSAVPIIVLSAKREDADRIVGLNIGADDYLVKPFNPLEVVARVRSVLRRCYEFDKKPDPSLSTDAGEEGGSQPLRTEDDIRFENLRLDRNTRKLYVDEEIVSTTPAEFRILELLMSHPGRVYTKIQIYEFLNGEYYINDENTITVHISNLRKKIEANKREPRYIQTVRGIGYKFCEEQKVSDEETEK</sequence>